<keyword evidence="6" id="KW-1185">Reference proteome</keyword>
<dbReference type="SUPFAM" id="SSF100950">
    <property type="entry name" value="NagB/RpiA/CoA transferase-like"/>
    <property type="match status" value="1"/>
</dbReference>
<dbReference type="PANTHER" id="PTHR23407">
    <property type="entry name" value="ATPASE INHIBITOR/5-FORMYLTETRAHYDROFOLATE CYCLO-LIGASE"/>
    <property type="match status" value="1"/>
</dbReference>
<gene>
    <name evidence="5" type="ORF">ACFOSS_02325</name>
</gene>
<dbReference type="NCBIfam" id="TIGR02727">
    <property type="entry name" value="MTHFS_bact"/>
    <property type="match status" value="1"/>
</dbReference>
<dbReference type="InterPro" id="IPR002698">
    <property type="entry name" value="FTHF_cligase"/>
</dbReference>
<dbReference type="Proteomes" id="UP001595692">
    <property type="component" value="Unassembled WGS sequence"/>
</dbReference>
<dbReference type="InterPro" id="IPR024185">
    <property type="entry name" value="FTHF_cligase-like_sf"/>
</dbReference>
<dbReference type="EC" id="6.3.3.2" evidence="4"/>
<dbReference type="Gene3D" id="3.40.50.10420">
    <property type="entry name" value="NagB/RpiA/CoA transferase-like"/>
    <property type="match status" value="1"/>
</dbReference>
<dbReference type="RefSeq" id="WP_377150406.1">
    <property type="nucleotide sequence ID" value="NZ_JBHSAF010000001.1"/>
</dbReference>
<dbReference type="GO" id="GO:0030272">
    <property type="term" value="F:5-formyltetrahydrofolate cyclo-ligase activity"/>
    <property type="evidence" value="ECO:0007669"/>
    <property type="project" value="UniProtKB-EC"/>
</dbReference>
<proteinExistence type="inferred from homology"/>
<sequence length="195" mass="22359">MITRQSLRNTVRQLRRELPAETQRQAALSLVPHFEQHPLIRRARRVALYLASDGELDTREAIAWCWQHDIAVCLPVLHPFSKGHLLFVDFTPTTPMSSNRFGIPEPELNCQHIISKASIDILFTPLVAFDQLGNRLGMGGGFYDRTLSSWHHHRLGPYPIGLAHDCQQVEQIPVESWDVPLPEILTPARRWHWPA</sequence>
<dbReference type="PANTHER" id="PTHR23407:SF1">
    <property type="entry name" value="5-FORMYLTETRAHYDROFOLATE CYCLO-LIGASE"/>
    <property type="match status" value="1"/>
</dbReference>
<dbReference type="InterPro" id="IPR037171">
    <property type="entry name" value="NagB/RpiA_transferase-like"/>
</dbReference>
<evidence type="ECO:0000256" key="1">
    <source>
        <dbReference type="ARBA" id="ARBA00010638"/>
    </source>
</evidence>
<evidence type="ECO:0000256" key="4">
    <source>
        <dbReference type="RuleBase" id="RU361279"/>
    </source>
</evidence>
<reference evidence="6" key="1">
    <citation type="journal article" date="2019" name="Int. J. Syst. Evol. Microbiol.">
        <title>The Global Catalogue of Microorganisms (GCM) 10K type strain sequencing project: providing services to taxonomists for standard genome sequencing and annotation.</title>
        <authorList>
            <consortium name="The Broad Institute Genomics Platform"/>
            <consortium name="The Broad Institute Genome Sequencing Center for Infectious Disease"/>
            <person name="Wu L."/>
            <person name="Ma J."/>
        </authorList>
    </citation>
    <scope>NUCLEOTIDE SEQUENCE [LARGE SCALE GENOMIC DNA]</scope>
    <source>
        <strain evidence="6">CCUG 54939</strain>
    </source>
</reference>
<keyword evidence="3 4" id="KW-0067">ATP-binding</keyword>
<name>A0ABV8CJ91_9GAMM</name>
<dbReference type="Pfam" id="PF01812">
    <property type="entry name" value="5-FTHF_cyc-lig"/>
    <property type="match status" value="1"/>
</dbReference>
<keyword evidence="4" id="KW-0479">Metal-binding</keyword>
<protein>
    <recommendedName>
        <fullName evidence="4">5-formyltetrahydrofolate cyclo-ligase</fullName>
        <ecNumber evidence="4">6.3.3.2</ecNumber>
    </recommendedName>
</protein>
<accession>A0ABV8CJ91</accession>
<dbReference type="PIRSF" id="PIRSF006806">
    <property type="entry name" value="FTHF_cligase"/>
    <property type="match status" value="1"/>
</dbReference>
<evidence type="ECO:0000313" key="5">
    <source>
        <dbReference type="EMBL" id="MFC3912301.1"/>
    </source>
</evidence>
<evidence type="ECO:0000256" key="2">
    <source>
        <dbReference type="ARBA" id="ARBA00022741"/>
    </source>
</evidence>
<organism evidence="5 6">
    <name type="scientific">Pseudaeromonas sharmana</name>
    <dbReference type="NCBI Taxonomy" id="328412"/>
    <lineage>
        <taxon>Bacteria</taxon>
        <taxon>Pseudomonadati</taxon>
        <taxon>Pseudomonadota</taxon>
        <taxon>Gammaproteobacteria</taxon>
        <taxon>Aeromonadales</taxon>
        <taxon>Aeromonadaceae</taxon>
        <taxon>Pseudaeromonas</taxon>
    </lineage>
</organism>
<comment type="caution">
    <text evidence="5">The sequence shown here is derived from an EMBL/GenBank/DDBJ whole genome shotgun (WGS) entry which is preliminary data.</text>
</comment>
<evidence type="ECO:0000256" key="3">
    <source>
        <dbReference type="ARBA" id="ARBA00022840"/>
    </source>
</evidence>
<comment type="catalytic activity">
    <reaction evidence="4">
        <text>(6S)-5-formyl-5,6,7,8-tetrahydrofolate + ATP = (6R)-5,10-methenyltetrahydrofolate + ADP + phosphate</text>
        <dbReference type="Rhea" id="RHEA:10488"/>
        <dbReference type="ChEBI" id="CHEBI:30616"/>
        <dbReference type="ChEBI" id="CHEBI:43474"/>
        <dbReference type="ChEBI" id="CHEBI:57455"/>
        <dbReference type="ChEBI" id="CHEBI:57457"/>
        <dbReference type="ChEBI" id="CHEBI:456216"/>
        <dbReference type="EC" id="6.3.3.2"/>
    </reaction>
</comment>
<evidence type="ECO:0000313" key="6">
    <source>
        <dbReference type="Proteomes" id="UP001595692"/>
    </source>
</evidence>
<comment type="similarity">
    <text evidence="1 4">Belongs to the 5-formyltetrahydrofolate cyclo-ligase family.</text>
</comment>
<keyword evidence="5" id="KW-0436">Ligase</keyword>
<comment type="cofactor">
    <cofactor evidence="4">
        <name>Mg(2+)</name>
        <dbReference type="ChEBI" id="CHEBI:18420"/>
    </cofactor>
</comment>
<keyword evidence="2 4" id="KW-0547">Nucleotide-binding</keyword>
<keyword evidence="4" id="KW-0460">Magnesium</keyword>
<dbReference type="EMBL" id="JBHSAF010000001">
    <property type="protein sequence ID" value="MFC3912301.1"/>
    <property type="molecule type" value="Genomic_DNA"/>
</dbReference>